<dbReference type="Pfam" id="PF16267">
    <property type="entry name" value="DUF4920"/>
    <property type="match status" value="1"/>
</dbReference>
<evidence type="ECO:0000313" key="2">
    <source>
        <dbReference type="EMBL" id="RXR19317.1"/>
    </source>
</evidence>
<reference evidence="3" key="1">
    <citation type="submission" date="2019-01" db="EMBL/GenBank/DDBJ databases">
        <title>Cytophagaceae bacterium strain CAR-16.</title>
        <authorList>
            <person name="Chen W.-M."/>
        </authorList>
    </citation>
    <scope>NUCLEOTIDE SEQUENCE [LARGE SCALE GENOMIC DNA]</scope>
    <source>
        <strain evidence="3">LLJ-11</strain>
    </source>
</reference>
<keyword evidence="1" id="KW-0732">Signal</keyword>
<comment type="caution">
    <text evidence="2">The sequence shown here is derived from an EMBL/GenBank/DDBJ whole genome shotgun (WGS) entry which is preliminary data.</text>
</comment>
<evidence type="ECO:0000256" key="1">
    <source>
        <dbReference type="SAM" id="SignalP"/>
    </source>
</evidence>
<sequence length="166" mass="18559">MKKISLLLLVLLAVSTGMNAQNNKKSSLIQLNDYTLFGEKFAVNNLQTPKKMLSKYKNLKKGDTINVQFIANIKDVCKKKGCWMNLELANNENSFVKFKDYSFFVPLNADGSSAIVNGKAFVDIVSVEELKHYAKDGKKSQKEIDAIKKPKVTYAFVADGVLIKKS</sequence>
<name>A0A4Q1K3K9_9FLAO</name>
<gene>
    <name evidence="2" type="ORF">EQG63_07695</name>
</gene>
<dbReference type="InterPro" id="IPR032577">
    <property type="entry name" value="DUF4920"/>
</dbReference>
<evidence type="ECO:0000313" key="3">
    <source>
        <dbReference type="Proteomes" id="UP000290283"/>
    </source>
</evidence>
<dbReference type="RefSeq" id="WP_129435775.1">
    <property type="nucleotide sequence ID" value="NZ_SBKO01000002.1"/>
</dbReference>
<feature type="chain" id="PRO_5020368010" evidence="1">
    <location>
        <begin position="21"/>
        <end position="166"/>
    </location>
</feature>
<feature type="signal peptide" evidence="1">
    <location>
        <begin position="1"/>
        <end position="20"/>
    </location>
</feature>
<organism evidence="2 3">
    <name type="scientific">Flavobacterium amnicola</name>
    <dbReference type="NCBI Taxonomy" id="2506422"/>
    <lineage>
        <taxon>Bacteria</taxon>
        <taxon>Pseudomonadati</taxon>
        <taxon>Bacteroidota</taxon>
        <taxon>Flavobacteriia</taxon>
        <taxon>Flavobacteriales</taxon>
        <taxon>Flavobacteriaceae</taxon>
        <taxon>Flavobacterium</taxon>
    </lineage>
</organism>
<keyword evidence="3" id="KW-1185">Reference proteome</keyword>
<accession>A0A4Q1K3K9</accession>
<dbReference type="OrthoDB" id="129527at2"/>
<protein>
    <submittedName>
        <fullName evidence="2">DUF4920 domain-containing protein</fullName>
    </submittedName>
</protein>
<dbReference type="Proteomes" id="UP000290283">
    <property type="component" value="Unassembled WGS sequence"/>
</dbReference>
<proteinExistence type="predicted"/>
<dbReference type="EMBL" id="SBKO01000002">
    <property type="protein sequence ID" value="RXR19317.1"/>
    <property type="molecule type" value="Genomic_DNA"/>
</dbReference>
<dbReference type="AlphaFoldDB" id="A0A4Q1K3K9"/>